<evidence type="ECO:0000256" key="8">
    <source>
        <dbReference type="SAM" id="SignalP"/>
    </source>
</evidence>
<reference evidence="11 12" key="1">
    <citation type="journal article" date="2011" name="Proc. Natl. Acad. Sci. U.S.A.">
        <title>Comparative genomics of xylose-fermenting fungi for enhanced biofuel production.</title>
        <authorList>
            <person name="Wohlbach D.J."/>
            <person name="Kuo A."/>
            <person name="Sato T.K."/>
            <person name="Potts K.M."/>
            <person name="Salamov A.A."/>
            <person name="LaButti K.M."/>
            <person name="Sun H."/>
            <person name="Clum A."/>
            <person name="Pangilinan J.L."/>
            <person name="Lindquist E.A."/>
            <person name="Lucas S."/>
            <person name="Lapidus A."/>
            <person name="Jin M."/>
            <person name="Gunawan C."/>
            <person name="Balan V."/>
            <person name="Dale B.E."/>
            <person name="Jeffries T.W."/>
            <person name="Zinkel R."/>
            <person name="Barry K.W."/>
            <person name="Grigoriev I.V."/>
            <person name="Gasch A.P."/>
        </authorList>
    </citation>
    <scope>NUCLEOTIDE SEQUENCE [LARGE SCALE GENOMIC DNA]</scope>
    <source>
        <strain evidence="12">ATCC 10573 / BCRC 21748 / CBS 615 / JCM 9827 / NBRC 10315 / NRRL Y-1498 / VKM Y-70</strain>
    </source>
</reference>
<keyword evidence="6" id="KW-0326">Glycosidase</keyword>
<dbReference type="eggNOG" id="ENOG502QSTV">
    <property type="taxonomic scope" value="Eukaryota"/>
</dbReference>
<evidence type="ECO:0000256" key="2">
    <source>
        <dbReference type="ARBA" id="ARBA00006055"/>
    </source>
</evidence>
<protein>
    <recommendedName>
        <fullName evidence="3">glucan endo-1,3-beta-D-glucosidase</fullName>
        <ecNumber evidence="3">3.2.1.39</ecNumber>
    </recommendedName>
</protein>
<evidence type="ECO:0000256" key="7">
    <source>
        <dbReference type="ARBA" id="ARBA00023316"/>
    </source>
</evidence>
<feature type="chain" id="PRO_5003442443" description="glucan endo-1,3-beta-D-glucosidase" evidence="8">
    <location>
        <begin position="20"/>
        <end position="393"/>
    </location>
</feature>
<proteinExistence type="inferred from homology"/>
<dbReference type="OrthoDB" id="118256at2759"/>
<feature type="domain" description="Cell wall protein YJL171C/Tos1 N-terminal" evidence="10">
    <location>
        <begin position="25"/>
        <end position="89"/>
    </location>
</feature>
<dbReference type="GO" id="GO:0071555">
    <property type="term" value="P:cell wall organization"/>
    <property type="evidence" value="ECO:0007669"/>
    <property type="project" value="UniProtKB-KW"/>
</dbReference>
<dbReference type="EMBL" id="GL996512">
    <property type="protein sequence ID" value="EGV65819.1"/>
    <property type="molecule type" value="Genomic_DNA"/>
</dbReference>
<dbReference type="EC" id="3.2.1.39" evidence="3"/>
<comment type="catalytic activity">
    <reaction evidence="1">
        <text>Hydrolysis of (1-&gt;3)-beta-D-glucosidic linkages in (1-&gt;3)-beta-D-glucans.</text>
        <dbReference type="EC" id="3.2.1.39"/>
    </reaction>
</comment>
<dbReference type="InterPro" id="IPR018807">
    <property type="entry name" value="YJL171C/Tos1_N"/>
</dbReference>
<organism evidence="12">
    <name type="scientific">Candida tenuis (strain ATCC 10573 / BCRC 21748 / CBS 615 / JCM 9827 / NBRC 10315 / NRRL Y-1498 / VKM Y-70)</name>
    <name type="common">Yeast</name>
    <name type="synonym">Yamadazyma tenuis</name>
    <dbReference type="NCBI Taxonomy" id="590646"/>
    <lineage>
        <taxon>Eukaryota</taxon>
        <taxon>Fungi</taxon>
        <taxon>Dikarya</taxon>
        <taxon>Ascomycota</taxon>
        <taxon>Saccharomycotina</taxon>
        <taxon>Pichiomycetes</taxon>
        <taxon>Debaryomycetaceae</taxon>
        <taxon>Yamadazyma</taxon>
    </lineage>
</organism>
<evidence type="ECO:0000256" key="6">
    <source>
        <dbReference type="ARBA" id="ARBA00023295"/>
    </source>
</evidence>
<evidence type="ECO:0000256" key="4">
    <source>
        <dbReference type="ARBA" id="ARBA00022729"/>
    </source>
</evidence>
<evidence type="ECO:0000256" key="1">
    <source>
        <dbReference type="ARBA" id="ARBA00000382"/>
    </source>
</evidence>
<accession>G3AYC4</accession>
<dbReference type="InterPro" id="IPR018805">
    <property type="entry name" value="YJL171C/Tos1_C"/>
</dbReference>
<dbReference type="GO" id="GO:0042973">
    <property type="term" value="F:glucan endo-1,3-beta-D-glucosidase activity"/>
    <property type="evidence" value="ECO:0007669"/>
    <property type="project" value="UniProtKB-EC"/>
</dbReference>
<sequence>MFQLIPLVLQATAIAAASASKANVLEFSNVGFSGTYKHVSALEDIYSDSCSCSLSDSTTSFSGSNAPLNEELSVHFRGPLTLSKFAYYVSDNFEVDSGDSEDWERLAYYEASSQTADNVTFLTKAGKNSSCLGVGLTYADSDGISKADSSTILEEGALLASNEEFVIFSNISCGDSGIDGDCGVYRSDTPAYHGFYGAIKMFLFEFTMPEETSLKKGSVSNWNMPAIWLLNSNIPRTSQYGTNVNCSCWRSGCGEFDVFEIMNYTSSQVGKLRSTIHDYQGTDDIETGIQVPGYFSRDYKGTMIGGVVFDGSGAVYSFISNSTTFNDTIPASSVKSLVSVSDEVATALSSVPVASSTASGSSSSSSSKDSSGAHISAFGAVATVIMTILQMLF</sequence>
<feature type="signal peptide" evidence="8">
    <location>
        <begin position="1"/>
        <end position="19"/>
    </location>
</feature>
<keyword evidence="12" id="KW-1185">Reference proteome</keyword>
<dbReference type="KEGG" id="cten:18250162"/>
<comment type="similarity">
    <text evidence="2">Belongs to the PGA52 family.</text>
</comment>
<keyword evidence="4 8" id="KW-0732">Signal</keyword>
<dbReference type="AlphaFoldDB" id="G3AYC4"/>
<dbReference type="Proteomes" id="UP000000707">
    <property type="component" value="Unassembled WGS sequence"/>
</dbReference>
<keyword evidence="5" id="KW-0378">Hydrolase</keyword>
<dbReference type="PANTHER" id="PTHR31737:SF3">
    <property type="entry name" value="CELL WALL PROTEIN YJL171C"/>
    <property type="match status" value="1"/>
</dbReference>
<name>G3AYC4_CANTC</name>
<evidence type="ECO:0000259" key="10">
    <source>
        <dbReference type="Pfam" id="PF10290"/>
    </source>
</evidence>
<dbReference type="GeneID" id="18250162"/>
<evidence type="ECO:0000256" key="3">
    <source>
        <dbReference type="ARBA" id="ARBA00012780"/>
    </source>
</evidence>
<dbReference type="GO" id="GO:0009277">
    <property type="term" value="C:fungal-type cell wall"/>
    <property type="evidence" value="ECO:0007669"/>
    <property type="project" value="TreeGrafter"/>
</dbReference>
<dbReference type="HOGENOM" id="CLU_030276_4_0_1"/>
<feature type="domain" description="Cell wall protein YJL171C/Tos1 C-terminal" evidence="9">
    <location>
        <begin position="102"/>
        <end position="336"/>
    </location>
</feature>
<evidence type="ECO:0000313" key="11">
    <source>
        <dbReference type="EMBL" id="EGV65819.1"/>
    </source>
</evidence>
<dbReference type="Pfam" id="PF10290">
    <property type="entry name" value="YJL171C_Tos1_N"/>
    <property type="match status" value="1"/>
</dbReference>
<keyword evidence="7" id="KW-0961">Cell wall biogenesis/degradation</keyword>
<gene>
    <name evidence="11" type="ORF">CANTEDRAFT_92156</name>
</gene>
<evidence type="ECO:0000313" key="12">
    <source>
        <dbReference type="Proteomes" id="UP000000707"/>
    </source>
</evidence>
<dbReference type="Pfam" id="PF10287">
    <property type="entry name" value="YJL171C_Tos1_C"/>
    <property type="match status" value="1"/>
</dbReference>
<dbReference type="PANTHER" id="PTHR31737">
    <property type="entry name" value="PROTEIN TOS1"/>
    <property type="match status" value="1"/>
</dbReference>
<evidence type="ECO:0000256" key="5">
    <source>
        <dbReference type="ARBA" id="ARBA00022801"/>
    </source>
</evidence>
<evidence type="ECO:0000259" key="9">
    <source>
        <dbReference type="Pfam" id="PF10287"/>
    </source>
</evidence>